<organism evidence="1 2">
    <name type="scientific">Neophaeococcomyces mojaviensis</name>
    <dbReference type="NCBI Taxonomy" id="3383035"/>
    <lineage>
        <taxon>Eukaryota</taxon>
        <taxon>Fungi</taxon>
        <taxon>Dikarya</taxon>
        <taxon>Ascomycota</taxon>
        <taxon>Pezizomycotina</taxon>
        <taxon>Eurotiomycetes</taxon>
        <taxon>Chaetothyriomycetidae</taxon>
        <taxon>Chaetothyriales</taxon>
        <taxon>Chaetothyriales incertae sedis</taxon>
        <taxon>Neophaeococcomyces</taxon>
    </lineage>
</organism>
<keyword evidence="2" id="KW-1185">Reference proteome</keyword>
<reference evidence="1" key="1">
    <citation type="submission" date="2022-10" db="EMBL/GenBank/DDBJ databases">
        <title>Culturing micro-colonial fungi from biological soil crusts in the Mojave desert and describing Neophaeococcomyces mojavensis, and introducing the new genera and species Taxawa tesnikishii.</title>
        <authorList>
            <person name="Kurbessoian T."/>
            <person name="Stajich J.E."/>
        </authorList>
    </citation>
    <scope>NUCLEOTIDE SEQUENCE</scope>
    <source>
        <strain evidence="1">JES_112</strain>
    </source>
</reference>
<accession>A0ACC3AFN7</accession>
<dbReference type="EMBL" id="JAPDRQ010000025">
    <property type="protein sequence ID" value="KAJ9661172.1"/>
    <property type="molecule type" value="Genomic_DNA"/>
</dbReference>
<sequence>MATVISTALSAEHTFTKQSVSAINLIEGLGVEGDCHLGKNVQHRSRLHIQPPPANLRQVHLIQNEILISNELKAAEIGENITTQGVDLLSLGKGTKLHFLDPLVAEEVAMAAKHPVVTVTGLRNPCPQIEKHRKGLQEVFVERDDERKIVGRKAGVMSTVTTGGRVIPGMKIVVEGPAEHEPLACV</sequence>
<dbReference type="Proteomes" id="UP001172386">
    <property type="component" value="Unassembled WGS sequence"/>
</dbReference>
<gene>
    <name evidence="1" type="ORF">H2198_002116</name>
</gene>
<name>A0ACC3AFN7_9EURO</name>
<evidence type="ECO:0000313" key="1">
    <source>
        <dbReference type="EMBL" id="KAJ9661172.1"/>
    </source>
</evidence>
<protein>
    <submittedName>
        <fullName evidence="1">Uncharacterized protein</fullName>
    </submittedName>
</protein>
<evidence type="ECO:0000313" key="2">
    <source>
        <dbReference type="Proteomes" id="UP001172386"/>
    </source>
</evidence>
<proteinExistence type="predicted"/>
<comment type="caution">
    <text evidence="1">The sequence shown here is derived from an EMBL/GenBank/DDBJ whole genome shotgun (WGS) entry which is preliminary data.</text>
</comment>